<organism evidence="10 11">
    <name type="scientific">Brooklawnia cerclae</name>
    <dbReference type="NCBI Taxonomy" id="349934"/>
    <lineage>
        <taxon>Bacteria</taxon>
        <taxon>Bacillati</taxon>
        <taxon>Actinomycetota</taxon>
        <taxon>Actinomycetes</taxon>
        <taxon>Propionibacteriales</taxon>
        <taxon>Propionibacteriaceae</taxon>
        <taxon>Brooklawnia</taxon>
    </lineage>
</organism>
<evidence type="ECO:0000256" key="8">
    <source>
        <dbReference type="SAM" id="Phobius"/>
    </source>
</evidence>
<dbReference type="RefSeq" id="WP_341769985.1">
    <property type="nucleotide sequence ID" value="NZ_BAAAOO010000018.1"/>
</dbReference>
<feature type="transmembrane region" description="Helical" evidence="8">
    <location>
        <begin position="177"/>
        <end position="199"/>
    </location>
</feature>
<evidence type="ECO:0000256" key="2">
    <source>
        <dbReference type="ARBA" id="ARBA00007362"/>
    </source>
</evidence>
<keyword evidence="7 8" id="KW-0472">Membrane</keyword>
<gene>
    <name evidence="10" type="ORF">FB473_000045</name>
</gene>
<protein>
    <submittedName>
        <fullName evidence="10">Chloramphenicol-sensitive protein RarD</fullName>
    </submittedName>
</protein>
<evidence type="ECO:0000256" key="5">
    <source>
        <dbReference type="ARBA" id="ARBA00022692"/>
    </source>
</evidence>
<feature type="transmembrane region" description="Helical" evidence="8">
    <location>
        <begin position="211"/>
        <end position="231"/>
    </location>
</feature>
<feature type="transmembrane region" description="Helical" evidence="8">
    <location>
        <begin position="96"/>
        <end position="119"/>
    </location>
</feature>
<name>A0ABX0SAH2_9ACTN</name>
<dbReference type="Pfam" id="PF00892">
    <property type="entry name" value="EamA"/>
    <property type="match status" value="2"/>
</dbReference>
<dbReference type="InterPro" id="IPR000620">
    <property type="entry name" value="EamA_dom"/>
</dbReference>
<feature type="transmembrane region" description="Helical" evidence="8">
    <location>
        <begin position="266"/>
        <end position="287"/>
    </location>
</feature>
<feature type="domain" description="EamA" evidence="9">
    <location>
        <begin position="6"/>
        <end position="142"/>
    </location>
</feature>
<feature type="transmembrane region" description="Helical" evidence="8">
    <location>
        <begin position="70"/>
        <end position="90"/>
    </location>
</feature>
<evidence type="ECO:0000313" key="11">
    <source>
        <dbReference type="Proteomes" id="UP000749311"/>
    </source>
</evidence>
<reference evidence="10 11" key="1">
    <citation type="submission" date="2020-02" db="EMBL/GenBank/DDBJ databases">
        <title>Sequencing the genomes of 1000 actinobacteria strains.</title>
        <authorList>
            <person name="Klenk H.-P."/>
        </authorList>
    </citation>
    <scope>NUCLEOTIDE SEQUENCE [LARGE SCALE GENOMIC DNA]</scope>
    <source>
        <strain evidence="10 11">DSM 19609</strain>
    </source>
</reference>
<evidence type="ECO:0000256" key="1">
    <source>
        <dbReference type="ARBA" id="ARBA00004651"/>
    </source>
</evidence>
<accession>A0ABX0SAH2</accession>
<keyword evidence="3" id="KW-0813">Transport</keyword>
<comment type="caution">
    <text evidence="10">The sequence shown here is derived from an EMBL/GenBank/DDBJ whole genome shotgun (WGS) entry which is preliminary data.</text>
</comment>
<evidence type="ECO:0000313" key="10">
    <source>
        <dbReference type="EMBL" id="NIH55400.1"/>
    </source>
</evidence>
<evidence type="ECO:0000256" key="7">
    <source>
        <dbReference type="ARBA" id="ARBA00023136"/>
    </source>
</evidence>
<feature type="transmembrane region" description="Helical" evidence="8">
    <location>
        <begin position="150"/>
        <end position="165"/>
    </location>
</feature>
<feature type="transmembrane region" description="Helical" evidence="8">
    <location>
        <begin position="37"/>
        <end position="58"/>
    </location>
</feature>
<feature type="transmembrane region" description="Helical" evidence="8">
    <location>
        <begin position="126"/>
        <end position="144"/>
    </location>
</feature>
<comment type="subcellular location">
    <subcellularLocation>
        <location evidence="1">Cell membrane</location>
        <topology evidence="1">Multi-pass membrane protein</topology>
    </subcellularLocation>
</comment>
<keyword evidence="5 8" id="KW-0812">Transmembrane</keyword>
<feature type="transmembrane region" description="Helical" evidence="8">
    <location>
        <begin position="7"/>
        <end position="25"/>
    </location>
</feature>
<dbReference type="SUPFAM" id="SSF103481">
    <property type="entry name" value="Multidrug resistance efflux transporter EmrE"/>
    <property type="match status" value="2"/>
</dbReference>
<dbReference type="InterPro" id="IPR004626">
    <property type="entry name" value="RarD"/>
</dbReference>
<feature type="transmembrane region" description="Helical" evidence="8">
    <location>
        <begin position="243"/>
        <end position="260"/>
    </location>
</feature>
<dbReference type="PANTHER" id="PTHR22911">
    <property type="entry name" value="ACYL-MALONYL CONDENSING ENZYME-RELATED"/>
    <property type="match status" value="1"/>
</dbReference>
<dbReference type="PANTHER" id="PTHR22911:SF137">
    <property type="entry name" value="SOLUTE CARRIER FAMILY 35 MEMBER G2-RELATED"/>
    <property type="match status" value="1"/>
</dbReference>
<keyword evidence="4" id="KW-1003">Cell membrane</keyword>
<evidence type="ECO:0000256" key="4">
    <source>
        <dbReference type="ARBA" id="ARBA00022475"/>
    </source>
</evidence>
<keyword evidence="11" id="KW-1185">Reference proteome</keyword>
<dbReference type="InterPro" id="IPR037185">
    <property type="entry name" value="EmrE-like"/>
</dbReference>
<feature type="domain" description="EamA" evidence="9">
    <location>
        <begin position="151"/>
        <end position="283"/>
    </location>
</feature>
<proteinExistence type="inferred from homology"/>
<comment type="similarity">
    <text evidence="2">Belongs to the EamA transporter family.</text>
</comment>
<sequence length="299" mass="32538">MDNNRRGVWYGFIAYFLWGMFPLYFQLLTRSGAFEIVAYRVICSLVFCLLALAVLRQWRQVRRVLANRRATIVLALAGILVAGNWTLYVWGVNNGFAIDAALGYFINPLVNATFGVVLLGERMRRLQWVAFGIGTLAVVVLIVAYGRVPWVAIGLALTFGLYGLLKKRVGAAVPPLAGLTVESCAATPFAIAYLAWLAAVGQGTVNPLSGYGALMALAGPVTAIPLLLFAAATARVRLSTMGILQYVAPILQFLIGWLIIGEQMPPARWLGFSIIWVALVIFVVDALRDHSAGRDVHAD</sequence>
<dbReference type="Proteomes" id="UP000749311">
    <property type="component" value="Unassembled WGS sequence"/>
</dbReference>
<dbReference type="EMBL" id="JAAMOZ010000001">
    <property type="protein sequence ID" value="NIH55400.1"/>
    <property type="molecule type" value="Genomic_DNA"/>
</dbReference>
<evidence type="ECO:0000256" key="6">
    <source>
        <dbReference type="ARBA" id="ARBA00022989"/>
    </source>
</evidence>
<evidence type="ECO:0000256" key="3">
    <source>
        <dbReference type="ARBA" id="ARBA00022448"/>
    </source>
</evidence>
<evidence type="ECO:0000259" key="9">
    <source>
        <dbReference type="Pfam" id="PF00892"/>
    </source>
</evidence>
<keyword evidence="6 8" id="KW-1133">Transmembrane helix</keyword>
<dbReference type="NCBIfam" id="TIGR00688">
    <property type="entry name" value="rarD"/>
    <property type="match status" value="1"/>
</dbReference>